<evidence type="ECO:0000313" key="1">
    <source>
        <dbReference type="EMBL" id="MQY23867.1"/>
    </source>
</evidence>
<gene>
    <name evidence="1" type="ORF">NRB20_70000</name>
</gene>
<sequence>MWCGRCGSRMVVGALSIKRVVLPGICCVRTVFGGERGWLRSCRRRTCCSKRVRGVWWFRIRFSGRRRSWALCIVPGWVRKGLCGMRSTVREHVRCGRSIAGWPLGCRSRTGRRACIPRPSGWWSIASRSCRWMPMPHSGETRVSTSCGIRGVDWPNYRLPMGIWRSTWRHADAGCLICFPRSGDPGITPSLAAATCVGAGVRPGEFVGGAEYGRG</sequence>
<dbReference type="Proteomes" id="UP000438448">
    <property type="component" value="Unassembled WGS sequence"/>
</dbReference>
<proteinExistence type="predicted"/>
<reference evidence="1 2" key="1">
    <citation type="submission" date="2019-10" db="EMBL/GenBank/DDBJ databases">
        <title>Nocardia macrotermitis sp. nov. and Nocardia aurantia sp. nov., isolated from the gut of fungus growing-termite Macrotermes natalensis.</title>
        <authorList>
            <person name="Benndorf R."/>
            <person name="Schwitalla J."/>
            <person name="Martin K."/>
            <person name="De Beer W."/>
            <person name="Kaster A.-K."/>
            <person name="Vollmers J."/>
            <person name="Poulsen M."/>
            <person name="Beemelmanns C."/>
        </authorList>
    </citation>
    <scope>NUCLEOTIDE SEQUENCE [LARGE SCALE GENOMIC DNA]</scope>
    <source>
        <strain evidence="1 2">RB20</strain>
    </source>
</reference>
<comment type="caution">
    <text evidence="1">The sequence shown here is derived from an EMBL/GenBank/DDBJ whole genome shotgun (WGS) entry which is preliminary data.</text>
</comment>
<dbReference type="AlphaFoldDB" id="A0A7K0DDS9"/>
<dbReference type="EMBL" id="WEGK01000024">
    <property type="protein sequence ID" value="MQY23867.1"/>
    <property type="molecule type" value="Genomic_DNA"/>
</dbReference>
<protein>
    <submittedName>
        <fullName evidence="1">Uncharacterized protein</fullName>
    </submittedName>
</protein>
<name>A0A7K0DDS9_9NOCA</name>
<evidence type="ECO:0000313" key="2">
    <source>
        <dbReference type="Proteomes" id="UP000438448"/>
    </source>
</evidence>
<organism evidence="1 2">
    <name type="scientific">Nocardia macrotermitis</name>
    <dbReference type="NCBI Taxonomy" id="2585198"/>
    <lineage>
        <taxon>Bacteria</taxon>
        <taxon>Bacillati</taxon>
        <taxon>Actinomycetota</taxon>
        <taxon>Actinomycetes</taxon>
        <taxon>Mycobacteriales</taxon>
        <taxon>Nocardiaceae</taxon>
        <taxon>Nocardia</taxon>
    </lineage>
</organism>
<keyword evidence="2" id="KW-1185">Reference proteome</keyword>
<accession>A0A7K0DDS9</accession>